<protein>
    <recommendedName>
        <fullName evidence="4">Ribosome biogenesis protein NSA1</fullName>
    </recommendedName>
</protein>
<feature type="region of interest" description="Disordered" evidence="5">
    <location>
        <begin position="361"/>
        <end position="415"/>
    </location>
</feature>
<dbReference type="EMBL" id="KV417524">
    <property type="protein sequence ID" value="KZP24843.1"/>
    <property type="molecule type" value="Genomic_DNA"/>
</dbReference>
<dbReference type="InterPro" id="IPR015943">
    <property type="entry name" value="WD40/YVTN_repeat-like_dom_sf"/>
</dbReference>
<organism evidence="6 7">
    <name type="scientific">Athelia psychrophila</name>
    <dbReference type="NCBI Taxonomy" id="1759441"/>
    <lineage>
        <taxon>Eukaryota</taxon>
        <taxon>Fungi</taxon>
        <taxon>Dikarya</taxon>
        <taxon>Basidiomycota</taxon>
        <taxon>Agaricomycotina</taxon>
        <taxon>Agaricomycetes</taxon>
        <taxon>Agaricomycetidae</taxon>
        <taxon>Atheliales</taxon>
        <taxon>Atheliaceae</taxon>
        <taxon>Athelia</taxon>
    </lineage>
</organism>
<name>A0A166NBM0_9AGAM</name>
<dbReference type="GO" id="GO:0042273">
    <property type="term" value="P:ribosomal large subunit biogenesis"/>
    <property type="evidence" value="ECO:0007669"/>
    <property type="project" value="InterPro"/>
</dbReference>
<comment type="similarity">
    <text evidence="2">Belongs to the NSA1 family.</text>
</comment>
<dbReference type="AlphaFoldDB" id="A0A166NBM0"/>
<comment type="function">
    <text evidence="1">Involved in the biogenesis of the 60S ribosomal subunit.</text>
</comment>
<dbReference type="Gene3D" id="2.130.10.10">
    <property type="entry name" value="YVTN repeat-like/Quinoprotein amine dehydrogenase"/>
    <property type="match status" value="1"/>
</dbReference>
<dbReference type="PANTHER" id="PTHR16038">
    <property type="entry name" value="NOP SEVEN ASSOCIATED PROTEIN 1"/>
    <property type="match status" value="1"/>
</dbReference>
<feature type="compositionally biased region" description="Acidic residues" evidence="5">
    <location>
        <begin position="377"/>
        <end position="387"/>
    </location>
</feature>
<evidence type="ECO:0000256" key="5">
    <source>
        <dbReference type="SAM" id="MobiDB-lite"/>
    </source>
</evidence>
<sequence length="415" mass="45345">MSRFITGDELGNIKVFKYSADAELKTELKTVHDGSATGKLKTVQRLAIASTSNGPKILAAALADGSVSASTLHADDSFKPLNVWQETRLKPDQTYVGLAAFDRYVATIYSCTSNGALRMTRLDEESSSVAHKLAALPTRLFDWRIASDQNTFAYGGDEVELSLWDTTRAFSPAPEKIAETDAKKRKRGDTLFPGELWRAKNVPHDALQLRQPVKITSLTYLSTTSHHGLLTGTHLGSVRRYDTRAARRPVADWEGVGKMGGVKTVEKGFAEHEVFVTDTGCNLFSLDLRNGSVLCGYKGLSGAATSIAATPTFMASVSLDRFTRIHSRSLPPQEAGQQVEKKGDVLEKVYMKTTPTVIIWDGEVTSSRPTEKKSSDDDSDSEDEEVWDGMKETGDSDEEDGPKGARRKTKKSKAG</sequence>
<feature type="compositionally biased region" description="Basic residues" evidence="5">
    <location>
        <begin position="404"/>
        <end position="415"/>
    </location>
</feature>
<dbReference type="CDD" id="cd22857">
    <property type="entry name" value="WDR74"/>
    <property type="match status" value="1"/>
</dbReference>
<dbReference type="Proteomes" id="UP000076532">
    <property type="component" value="Unassembled WGS sequence"/>
</dbReference>
<evidence type="ECO:0000313" key="7">
    <source>
        <dbReference type="Proteomes" id="UP000076532"/>
    </source>
</evidence>
<evidence type="ECO:0000256" key="4">
    <source>
        <dbReference type="ARBA" id="ARBA00014234"/>
    </source>
</evidence>
<comment type="subunit">
    <text evidence="3">Component of the pre-66S ribosomal particle.</text>
</comment>
<dbReference type="GO" id="GO:0030687">
    <property type="term" value="C:preribosome, large subunit precursor"/>
    <property type="evidence" value="ECO:0007669"/>
    <property type="project" value="TreeGrafter"/>
</dbReference>
<evidence type="ECO:0000256" key="3">
    <source>
        <dbReference type="ARBA" id="ARBA00011187"/>
    </source>
</evidence>
<evidence type="ECO:0000256" key="2">
    <source>
        <dbReference type="ARBA" id="ARBA00007861"/>
    </source>
</evidence>
<reference evidence="6 7" key="1">
    <citation type="journal article" date="2016" name="Mol. Biol. Evol.">
        <title>Comparative Genomics of Early-Diverging Mushroom-Forming Fungi Provides Insights into the Origins of Lignocellulose Decay Capabilities.</title>
        <authorList>
            <person name="Nagy L.G."/>
            <person name="Riley R."/>
            <person name="Tritt A."/>
            <person name="Adam C."/>
            <person name="Daum C."/>
            <person name="Floudas D."/>
            <person name="Sun H."/>
            <person name="Yadav J.S."/>
            <person name="Pangilinan J."/>
            <person name="Larsson K.H."/>
            <person name="Matsuura K."/>
            <person name="Barry K."/>
            <person name="Labutti K."/>
            <person name="Kuo R."/>
            <person name="Ohm R.A."/>
            <person name="Bhattacharya S.S."/>
            <person name="Shirouzu T."/>
            <person name="Yoshinaga Y."/>
            <person name="Martin F.M."/>
            <person name="Grigoriev I.V."/>
            <person name="Hibbett D.S."/>
        </authorList>
    </citation>
    <scope>NUCLEOTIDE SEQUENCE [LARGE SCALE GENOMIC DNA]</scope>
    <source>
        <strain evidence="6 7">CBS 109695</strain>
    </source>
</reference>
<gene>
    <name evidence="6" type="ORF">FIBSPDRAFT_735168</name>
</gene>
<dbReference type="InterPro" id="IPR036322">
    <property type="entry name" value="WD40_repeat_dom_sf"/>
</dbReference>
<dbReference type="PANTHER" id="PTHR16038:SF4">
    <property type="entry name" value="WD REPEAT-CONTAINING PROTEIN 74"/>
    <property type="match status" value="1"/>
</dbReference>
<proteinExistence type="inferred from homology"/>
<dbReference type="STRING" id="436010.A0A166NBM0"/>
<keyword evidence="7" id="KW-1185">Reference proteome</keyword>
<dbReference type="SUPFAM" id="SSF50978">
    <property type="entry name" value="WD40 repeat-like"/>
    <property type="match status" value="1"/>
</dbReference>
<dbReference type="InterPro" id="IPR037379">
    <property type="entry name" value="WDR74/Nsa1"/>
</dbReference>
<dbReference type="OrthoDB" id="18388at2759"/>
<accession>A0A166NBM0</accession>
<evidence type="ECO:0000313" key="6">
    <source>
        <dbReference type="EMBL" id="KZP24843.1"/>
    </source>
</evidence>
<evidence type="ECO:0000256" key="1">
    <source>
        <dbReference type="ARBA" id="ARBA00002889"/>
    </source>
</evidence>
<dbReference type="GO" id="GO:0005730">
    <property type="term" value="C:nucleolus"/>
    <property type="evidence" value="ECO:0007669"/>
    <property type="project" value="InterPro"/>
</dbReference>